<reference evidence="5" key="1">
    <citation type="submission" date="2022-11" db="EMBL/GenBank/DDBJ databases">
        <title>Alteromonas sp. nov., isolated from sea water of the Qingdao.</title>
        <authorList>
            <person name="Wang Q."/>
        </authorList>
    </citation>
    <scope>NUCLEOTIDE SEQUENCE</scope>
    <source>
        <strain evidence="5">ASW11-7</strain>
    </source>
</reference>
<proteinExistence type="inferred from homology"/>
<feature type="coiled-coil region" evidence="2">
    <location>
        <begin position="102"/>
        <end position="182"/>
    </location>
</feature>
<gene>
    <name evidence="5" type="ORF">OPS25_05025</name>
</gene>
<organism evidence="5 6">
    <name type="scientific">Alteromonas aquimaris</name>
    <dbReference type="NCBI Taxonomy" id="2998417"/>
    <lineage>
        <taxon>Bacteria</taxon>
        <taxon>Pseudomonadati</taxon>
        <taxon>Pseudomonadota</taxon>
        <taxon>Gammaproteobacteria</taxon>
        <taxon>Alteromonadales</taxon>
        <taxon>Alteromonadaceae</taxon>
        <taxon>Alteromonas/Salinimonas group</taxon>
        <taxon>Alteromonas</taxon>
    </lineage>
</organism>
<dbReference type="InterPro" id="IPR006143">
    <property type="entry name" value="RND_pump_MFP"/>
</dbReference>
<keyword evidence="6" id="KW-1185">Reference proteome</keyword>
<evidence type="ECO:0000256" key="3">
    <source>
        <dbReference type="SAM" id="SignalP"/>
    </source>
</evidence>
<dbReference type="InterPro" id="IPR058625">
    <property type="entry name" value="MdtA-like_BSH"/>
</dbReference>
<dbReference type="Gene3D" id="2.40.30.170">
    <property type="match status" value="1"/>
</dbReference>
<keyword evidence="2" id="KW-0175">Coiled coil</keyword>
<feature type="chain" id="PRO_5045327708" evidence="3">
    <location>
        <begin position="28"/>
        <end position="384"/>
    </location>
</feature>
<dbReference type="SUPFAM" id="SSF111369">
    <property type="entry name" value="HlyD-like secretion proteins"/>
    <property type="match status" value="1"/>
</dbReference>
<sequence length="384" mass="41911">MKWMKIVLPVAILAVGFGGMQAIKATASDDEIKEKVDTRPSVTLDKLSTDSYTVAITAYGEVAPLERTHLAAQVSGEVVSWNKHFVNGGLVKRGETLFTIEKDAYEAALLMAEANVTSAQAQLIQEEAQAQVAKEEAAKLASGKVSDLYLRKPQLLSAQAAVKSAQAQLKIAQRDLANCEVKAPYDALVVSRDIGVGDFVSTGTIAATLYSVETAEVTFPVAGFDQAFLPEQITDRKATINSGDGKQTVREAWLHRDTGVVDKATRMAHLVARIDDPYGIRSQQRPIKFGSYVQVNFSGKTVDDVYRIPQELVTNKKLWTLDNKDKLIANQVDVIREDGGYFLVRGDFDQDRVVKTLPEYPQEGMEVKVISSNGDIAMTSAAQP</sequence>
<feature type="signal peptide" evidence="3">
    <location>
        <begin position="1"/>
        <end position="27"/>
    </location>
</feature>
<dbReference type="PANTHER" id="PTHR30469:SF12">
    <property type="entry name" value="MULTIDRUG RESISTANCE PROTEIN MDTA"/>
    <property type="match status" value="1"/>
</dbReference>
<evidence type="ECO:0000313" key="6">
    <source>
        <dbReference type="Proteomes" id="UP001142810"/>
    </source>
</evidence>
<dbReference type="Gene3D" id="2.40.50.100">
    <property type="match status" value="1"/>
</dbReference>
<comment type="caution">
    <text evidence="5">The sequence shown here is derived from an EMBL/GenBank/DDBJ whole genome shotgun (WGS) entry which is preliminary data.</text>
</comment>
<evidence type="ECO:0000313" key="5">
    <source>
        <dbReference type="EMBL" id="MCW8107859.1"/>
    </source>
</evidence>
<feature type="domain" description="Multidrug resistance protein MdtA-like barrel-sandwich hybrid" evidence="4">
    <location>
        <begin position="69"/>
        <end position="207"/>
    </location>
</feature>
<keyword evidence="3" id="KW-0732">Signal</keyword>
<dbReference type="EMBL" id="JAPFRD010000005">
    <property type="protein sequence ID" value="MCW8107859.1"/>
    <property type="molecule type" value="Genomic_DNA"/>
</dbReference>
<dbReference type="Pfam" id="PF25917">
    <property type="entry name" value="BSH_RND"/>
    <property type="match status" value="1"/>
</dbReference>
<dbReference type="Proteomes" id="UP001142810">
    <property type="component" value="Unassembled WGS sequence"/>
</dbReference>
<accession>A0ABT3P517</accession>
<evidence type="ECO:0000256" key="2">
    <source>
        <dbReference type="SAM" id="Coils"/>
    </source>
</evidence>
<dbReference type="NCBIfam" id="TIGR01730">
    <property type="entry name" value="RND_mfp"/>
    <property type="match status" value="1"/>
</dbReference>
<dbReference type="PANTHER" id="PTHR30469">
    <property type="entry name" value="MULTIDRUG RESISTANCE PROTEIN MDTA"/>
    <property type="match status" value="1"/>
</dbReference>
<dbReference type="Gene3D" id="1.10.287.470">
    <property type="entry name" value="Helix hairpin bin"/>
    <property type="match status" value="1"/>
</dbReference>
<evidence type="ECO:0000259" key="4">
    <source>
        <dbReference type="Pfam" id="PF25917"/>
    </source>
</evidence>
<protein>
    <submittedName>
        <fullName evidence="5">Efflux RND transporter periplasmic adaptor subunit</fullName>
    </submittedName>
</protein>
<dbReference type="RefSeq" id="WP_265616548.1">
    <property type="nucleotide sequence ID" value="NZ_JAPFRD010000005.1"/>
</dbReference>
<evidence type="ECO:0000256" key="1">
    <source>
        <dbReference type="ARBA" id="ARBA00009477"/>
    </source>
</evidence>
<comment type="similarity">
    <text evidence="1">Belongs to the membrane fusion protein (MFP) (TC 8.A.1) family.</text>
</comment>
<name>A0ABT3P517_9ALTE</name>